<dbReference type="AlphaFoldDB" id="A0A420YA70"/>
<reference evidence="2 3" key="1">
    <citation type="submission" date="2018-08" db="EMBL/GenBank/DDBJ databases">
        <title>Draft genome of the lignicolous fungus Coniochaeta pulveracea.</title>
        <authorList>
            <person name="Borstlap C.J."/>
            <person name="De Witt R.N."/>
            <person name="Botha A."/>
            <person name="Volschenk H."/>
        </authorList>
    </citation>
    <scope>NUCLEOTIDE SEQUENCE [LARGE SCALE GENOMIC DNA]</scope>
    <source>
        <strain evidence="2 3">CAB683</strain>
    </source>
</reference>
<comment type="caution">
    <text evidence="2">The sequence shown here is derived from an EMBL/GenBank/DDBJ whole genome shotgun (WGS) entry which is preliminary data.</text>
</comment>
<dbReference type="EMBL" id="QVQW01000027">
    <property type="protein sequence ID" value="RKU44771.1"/>
    <property type="molecule type" value="Genomic_DNA"/>
</dbReference>
<dbReference type="OrthoDB" id="3521506at2759"/>
<sequence length="126" mass="13858">MGAMKQLVAFVENIPDNKLKGLAPNAVPGTIHNDANFRLDLQGMTSNHDWNLQIQVNYGCKITSLRSVAPDTIAGPVIVNHKAPQTPAEIRALFKEKIMRKSGSMIPSQPYRGMPGHGNKLESRKK</sequence>
<evidence type="ECO:0000256" key="1">
    <source>
        <dbReference type="SAM" id="MobiDB-lite"/>
    </source>
</evidence>
<organism evidence="2 3">
    <name type="scientific">Coniochaeta pulveracea</name>
    <dbReference type="NCBI Taxonomy" id="177199"/>
    <lineage>
        <taxon>Eukaryota</taxon>
        <taxon>Fungi</taxon>
        <taxon>Dikarya</taxon>
        <taxon>Ascomycota</taxon>
        <taxon>Pezizomycotina</taxon>
        <taxon>Sordariomycetes</taxon>
        <taxon>Sordariomycetidae</taxon>
        <taxon>Coniochaetales</taxon>
        <taxon>Coniochaetaceae</taxon>
        <taxon>Coniochaeta</taxon>
    </lineage>
</organism>
<evidence type="ECO:0000313" key="2">
    <source>
        <dbReference type="EMBL" id="RKU44771.1"/>
    </source>
</evidence>
<dbReference type="Proteomes" id="UP000275385">
    <property type="component" value="Unassembled WGS sequence"/>
</dbReference>
<evidence type="ECO:0000313" key="3">
    <source>
        <dbReference type="Proteomes" id="UP000275385"/>
    </source>
</evidence>
<feature type="region of interest" description="Disordered" evidence="1">
    <location>
        <begin position="103"/>
        <end position="126"/>
    </location>
</feature>
<name>A0A420YA70_9PEZI</name>
<proteinExistence type="predicted"/>
<gene>
    <name evidence="2" type="ORF">DL546_006444</name>
</gene>
<protein>
    <submittedName>
        <fullName evidence="2">Uncharacterized protein</fullName>
    </submittedName>
</protein>
<keyword evidence="3" id="KW-1185">Reference proteome</keyword>
<accession>A0A420YA70</accession>